<feature type="transmembrane region" description="Helical" evidence="9">
    <location>
        <begin position="112"/>
        <end position="133"/>
    </location>
</feature>
<evidence type="ECO:0000256" key="2">
    <source>
        <dbReference type="ARBA" id="ARBA00022475"/>
    </source>
</evidence>
<reference evidence="11 12" key="1">
    <citation type="submission" date="2023-08" db="EMBL/GenBank/DDBJ databases">
        <authorList>
            <person name="Girao M."/>
            <person name="Carvalho M.F."/>
        </authorList>
    </citation>
    <scope>NUCLEOTIDE SEQUENCE [LARGE SCALE GENOMIC DNA]</scope>
    <source>
        <strain evidence="11 12">CT-R113</strain>
    </source>
</reference>
<feature type="domain" description="CN hydrolase" evidence="10">
    <location>
        <begin position="245"/>
        <end position="464"/>
    </location>
</feature>
<dbReference type="PANTHER" id="PTHR38686:SF1">
    <property type="entry name" value="APOLIPOPROTEIN N-ACYLTRANSFERASE"/>
    <property type="match status" value="1"/>
</dbReference>
<feature type="transmembrane region" description="Helical" evidence="9">
    <location>
        <begin position="189"/>
        <end position="210"/>
    </location>
</feature>
<keyword evidence="4 9" id="KW-0812">Transmembrane</keyword>
<dbReference type="Gene3D" id="3.60.110.10">
    <property type="entry name" value="Carbon-nitrogen hydrolase"/>
    <property type="match status" value="1"/>
</dbReference>
<keyword evidence="11" id="KW-0378">Hydrolase</keyword>
<dbReference type="SUPFAM" id="SSF56317">
    <property type="entry name" value="Carbon-nitrogen hydrolase"/>
    <property type="match status" value="1"/>
</dbReference>
<dbReference type="EMBL" id="JAUZMY010000066">
    <property type="protein sequence ID" value="MEE2041764.1"/>
    <property type="molecule type" value="Genomic_DNA"/>
</dbReference>
<proteinExistence type="predicted"/>
<accession>A0ABU7KHP8</accession>
<dbReference type="InterPro" id="IPR036526">
    <property type="entry name" value="C-N_Hydrolase_sf"/>
</dbReference>
<evidence type="ECO:0000256" key="7">
    <source>
        <dbReference type="ARBA" id="ARBA00023315"/>
    </source>
</evidence>
<dbReference type="PROSITE" id="PS50263">
    <property type="entry name" value="CN_HYDROLASE"/>
    <property type="match status" value="1"/>
</dbReference>
<dbReference type="InterPro" id="IPR003010">
    <property type="entry name" value="C-N_Hydrolase"/>
</dbReference>
<keyword evidence="3" id="KW-0808">Transferase</keyword>
<feature type="transmembrane region" description="Helical" evidence="9">
    <location>
        <begin position="153"/>
        <end position="177"/>
    </location>
</feature>
<evidence type="ECO:0000313" key="12">
    <source>
        <dbReference type="Proteomes" id="UP001356095"/>
    </source>
</evidence>
<organism evidence="11 12">
    <name type="scientific">Nocardiopsis codii</name>
    <dbReference type="NCBI Taxonomy" id="3065942"/>
    <lineage>
        <taxon>Bacteria</taxon>
        <taxon>Bacillati</taxon>
        <taxon>Actinomycetota</taxon>
        <taxon>Actinomycetes</taxon>
        <taxon>Streptosporangiales</taxon>
        <taxon>Nocardiopsidaceae</taxon>
        <taxon>Nocardiopsis</taxon>
    </lineage>
</organism>
<dbReference type="RefSeq" id="WP_330095516.1">
    <property type="nucleotide sequence ID" value="NZ_JAUZMY010000066.1"/>
</dbReference>
<dbReference type="InterPro" id="IPR045378">
    <property type="entry name" value="LNT_N"/>
</dbReference>
<dbReference type="Pfam" id="PF20154">
    <property type="entry name" value="LNT_N"/>
    <property type="match status" value="1"/>
</dbReference>
<comment type="caution">
    <text evidence="11">The sequence shown here is derived from an EMBL/GenBank/DDBJ whole genome shotgun (WGS) entry which is preliminary data.</text>
</comment>
<evidence type="ECO:0000256" key="9">
    <source>
        <dbReference type="SAM" id="Phobius"/>
    </source>
</evidence>
<evidence type="ECO:0000256" key="5">
    <source>
        <dbReference type="ARBA" id="ARBA00022989"/>
    </source>
</evidence>
<evidence type="ECO:0000256" key="6">
    <source>
        <dbReference type="ARBA" id="ARBA00023136"/>
    </source>
</evidence>
<feature type="region of interest" description="Disordered" evidence="8">
    <location>
        <begin position="499"/>
        <end position="526"/>
    </location>
</feature>
<feature type="transmembrane region" description="Helical" evidence="9">
    <location>
        <begin position="12"/>
        <end position="41"/>
    </location>
</feature>
<evidence type="ECO:0000256" key="8">
    <source>
        <dbReference type="SAM" id="MobiDB-lite"/>
    </source>
</evidence>
<keyword evidence="12" id="KW-1185">Reference proteome</keyword>
<feature type="transmembrane region" description="Helical" evidence="9">
    <location>
        <begin position="53"/>
        <end position="72"/>
    </location>
</feature>
<sequence length="526" mass="55595">MSPHPPLRRYSWLLAGTVLSLFAMQAAWDVALLAWVYPVLLLRFSRTGRPLPALLGVLGATTAATLVWFALADLLSPPLLLLAVPLALTGALPFALDRLLAPRPGQHRPWRASLVFPLASVAAEFAVATVTPFGTIHGVLGATQASNLPLIQVASVTGVHGVSFLVAWAASAGALLWERGLSDRAVRSVAAGAVGAVALAATAGGARMVFAPPASDTVRIAGVTASLAAWEEIVPTFREYDSLEALVAADPDEMRERFAPVNDELLAGTAREAAAGAEVVLWPESAAFTLEADRDLLVDRVRAVAEEHGVYVNAGMSVYTEEAPHIRNQMVMVTPDGGVAWTYDKSRPIPVLEPYEPGEGVIPVADTPAGRLATAICYDADFPGLLRQAGAADADVLLVAANTWEGIKEMHARNAVFRAVENGSSLFRQASRGRSNATDHQGRTLATTDYFTTEQQTMVAYVPREGVTTVYSRIGDAFAWSCLVGLAVLVPGRWSRPGGQRRRPVVLDGGAPGAHEGASPGAEREG</sequence>
<dbReference type="InterPro" id="IPR004563">
    <property type="entry name" value="Apolipo_AcylTrfase"/>
</dbReference>
<keyword evidence="6 9" id="KW-0472">Membrane</keyword>
<feature type="transmembrane region" description="Helical" evidence="9">
    <location>
        <begin position="78"/>
        <end position="100"/>
    </location>
</feature>
<keyword evidence="2" id="KW-1003">Cell membrane</keyword>
<evidence type="ECO:0000256" key="3">
    <source>
        <dbReference type="ARBA" id="ARBA00022679"/>
    </source>
</evidence>
<evidence type="ECO:0000259" key="10">
    <source>
        <dbReference type="PROSITE" id="PS50263"/>
    </source>
</evidence>
<protein>
    <submittedName>
        <fullName evidence="11">Nitrilase-related carbon-nitrogen hydrolase</fullName>
    </submittedName>
</protein>
<dbReference type="Pfam" id="PF00795">
    <property type="entry name" value="CN_hydrolase"/>
    <property type="match status" value="1"/>
</dbReference>
<dbReference type="Proteomes" id="UP001356095">
    <property type="component" value="Unassembled WGS sequence"/>
</dbReference>
<name>A0ABU7KHP8_9ACTN</name>
<dbReference type="GO" id="GO:0016787">
    <property type="term" value="F:hydrolase activity"/>
    <property type="evidence" value="ECO:0007669"/>
    <property type="project" value="UniProtKB-KW"/>
</dbReference>
<dbReference type="PANTHER" id="PTHR38686">
    <property type="entry name" value="APOLIPOPROTEIN N-ACYLTRANSFERASE"/>
    <property type="match status" value="1"/>
</dbReference>
<evidence type="ECO:0000256" key="1">
    <source>
        <dbReference type="ARBA" id="ARBA00004651"/>
    </source>
</evidence>
<gene>
    <name evidence="11" type="ORF">Q8791_31535</name>
</gene>
<evidence type="ECO:0000256" key="4">
    <source>
        <dbReference type="ARBA" id="ARBA00022692"/>
    </source>
</evidence>
<keyword evidence="5 9" id="KW-1133">Transmembrane helix</keyword>
<keyword evidence="7" id="KW-0012">Acyltransferase</keyword>
<comment type="subcellular location">
    <subcellularLocation>
        <location evidence="1">Cell membrane</location>
        <topology evidence="1">Multi-pass membrane protein</topology>
    </subcellularLocation>
</comment>
<evidence type="ECO:0000313" key="11">
    <source>
        <dbReference type="EMBL" id="MEE2041764.1"/>
    </source>
</evidence>